<organism evidence="2">
    <name type="scientific">viral metagenome</name>
    <dbReference type="NCBI Taxonomy" id="1070528"/>
    <lineage>
        <taxon>unclassified sequences</taxon>
        <taxon>metagenomes</taxon>
        <taxon>organismal metagenomes</taxon>
    </lineage>
</organism>
<accession>A0A6C0KZF5</accession>
<evidence type="ECO:0000313" key="2">
    <source>
        <dbReference type="EMBL" id="QHU22653.1"/>
    </source>
</evidence>
<feature type="domain" description="PAS" evidence="1">
    <location>
        <begin position="237"/>
        <end position="326"/>
    </location>
</feature>
<name>A0A6C0KZF5_9ZZZZ</name>
<dbReference type="EMBL" id="MN741016">
    <property type="protein sequence ID" value="QHU22653.1"/>
    <property type="molecule type" value="Genomic_DNA"/>
</dbReference>
<proteinExistence type="predicted"/>
<dbReference type="InterPro" id="IPR035965">
    <property type="entry name" value="PAS-like_dom_sf"/>
</dbReference>
<evidence type="ECO:0000259" key="1">
    <source>
        <dbReference type="Pfam" id="PF13426"/>
    </source>
</evidence>
<dbReference type="InterPro" id="IPR000014">
    <property type="entry name" value="PAS"/>
</dbReference>
<reference evidence="2" key="1">
    <citation type="journal article" date="2020" name="Nature">
        <title>Giant virus diversity and host interactions through global metagenomics.</title>
        <authorList>
            <person name="Schulz F."/>
            <person name="Roux S."/>
            <person name="Paez-Espino D."/>
            <person name="Jungbluth S."/>
            <person name="Walsh D.A."/>
            <person name="Denef V.J."/>
            <person name="McMahon K.D."/>
            <person name="Konstantinidis K.T."/>
            <person name="Eloe-Fadrosh E.A."/>
            <person name="Kyrpides N.C."/>
            <person name="Woyke T."/>
        </authorList>
    </citation>
    <scope>NUCLEOTIDE SEQUENCE</scope>
    <source>
        <strain evidence="2">GVMAG-S-ERX555907-102</strain>
    </source>
</reference>
<dbReference type="Pfam" id="PF13426">
    <property type="entry name" value="PAS_9"/>
    <property type="match status" value="1"/>
</dbReference>
<dbReference type="AlphaFoldDB" id="A0A6C0KZF5"/>
<sequence length="464" mass="53969">MECLFAVIPGICAIIEHIRIKPCRCCKTNEIQTLLKKIITHSELFEDQINRQHYTEDTTRNEIFKYIILNYIKESLSIWNNILPSISQKNVDETNIYDSLNLELVAMNRRINVFLQNSLCHEPAIVLINNYFKQYNQQIVANVSILTLTEKFDIIELVAILINMHINLCQLIIVNSAVNLPCINGHFDGIVFNNNLTQIHHNFEKRELFEKIKLITKGFETQNDPHETDMFNLFHNIVTDPERGDIIVNISSHFLTYLGYTQNELIGKRPKCLQYPALCIPDTFHARSIFGNNLHRNKTSLGEFKNYKKNGEVFTNTIIVKTIMSGAKPLYRCSIQVPFSKEDIIIDEHIWKSYIDNIFIMNEVPLFSTVYELKQKKYKLVNCFNFQEVINTAELTGLYIEDVVKVQRGETKLYNIIDHLEKDRTIHIESELTNGGKKIMLGTILFVDKISEDEAYVFAVHREK</sequence>
<protein>
    <recommendedName>
        <fullName evidence="1">PAS domain-containing protein</fullName>
    </recommendedName>
</protein>
<dbReference type="SUPFAM" id="SSF55785">
    <property type="entry name" value="PYP-like sensor domain (PAS domain)"/>
    <property type="match status" value="1"/>
</dbReference>
<dbReference type="Gene3D" id="3.30.450.20">
    <property type="entry name" value="PAS domain"/>
    <property type="match status" value="1"/>
</dbReference>